<organism evidence="1">
    <name type="scientific">Siphoviridae sp. ctnFV5</name>
    <dbReference type="NCBI Taxonomy" id="2823600"/>
    <lineage>
        <taxon>Viruses</taxon>
        <taxon>Duplodnaviria</taxon>
        <taxon>Heunggongvirae</taxon>
        <taxon>Uroviricota</taxon>
        <taxon>Caudoviricetes</taxon>
    </lineage>
</organism>
<reference evidence="1" key="1">
    <citation type="journal article" date="2021" name="Proc. Natl. Acad. Sci. U.S.A.">
        <title>A Catalog of Tens of Thousands of Viruses from Human Metagenomes Reveals Hidden Associations with Chronic Diseases.</title>
        <authorList>
            <person name="Tisza M.J."/>
            <person name="Buck C.B."/>
        </authorList>
    </citation>
    <scope>NUCLEOTIDE SEQUENCE</scope>
    <source>
        <strain evidence="1">CtnFV5</strain>
    </source>
</reference>
<dbReference type="EMBL" id="BK014647">
    <property type="protein sequence ID" value="DAD65697.1"/>
    <property type="molecule type" value="Genomic_DNA"/>
</dbReference>
<proteinExistence type="predicted"/>
<sequence>MILRPTTAVAMPIHAIHNIKRIPLSIKSSNLSLSFK</sequence>
<accession>A0A8S5L712</accession>
<name>A0A8S5L712_9CAUD</name>
<evidence type="ECO:0000313" key="1">
    <source>
        <dbReference type="EMBL" id="DAD65697.1"/>
    </source>
</evidence>
<protein>
    <submittedName>
        <fullName evidence="1">Uncharacterized protein</fullName>
    </submittedName>
</protein>